<dbReference type="OrthoDB" id="304846at2"/>
<dbReference type="CDD" id="cd11386">
    <property type="entry name" value="MCP_signal"/>
    <property type="match status" value="1"/>
</dbReference>
<keyword evidence="2" id="KW-1003">Cell membrane</keyword>
<accession>A0A4R9LKK1</accession>
<feature type="transmembrane region" description="Helical" evidence="10">
    <location>
        <begin position="359"/>
        <end position="377"/>
    </location>
</feature>
<keyword evidence="3" id="KW-0145">Chemotaxis</keyword>
<dbReference type="GO" id="GO:0005886">
    <property type="term" value="C:plasma membrane"/>
    <property type="evidence" value="ECO:0007669"/>
    <property type="project" value="UniProtKB-SubCell"/>
</dbReference>
<organism evidence="12 13">
    <name type="scientific">Leptospira ilyithenensis</name>
    <dbReference type="NCBI Taxonomy" id="2484901"/>
    <lineage>
        <taxon>Bacteria</taxon>
        <taxon>Pseudomonadati</taxon>
        <taxon>Spirochaetota</taxon>
        <taxon>Spirochaetia</taxon>
        <taxon>Leptospirales</taxon>
        <taxon>Leptospiraceae</taxon>
        <taxon>Leptospira</taxon>
    </lineage>
</organism>
<protein>
    <submittedName>
        <fullName evidence="12">Methyl-accepting chemotaxis protein</fullName>
    </submittedName>
</protein>
<evidence type="ECO:0000313" key="13">
    <source>
        <dbReference type="Proteomes" id="UP000298264"/>
    </source>
</evidence>
<feature type="region of interest" description="Disordered" evidence="9">
    <location>
        <begin position="410"/>
        <end position="456"/>
    </location>
</feature>
<keyword evidence="5 10" id="KW-1133">Transmembrane helix</keyword>
<feature type="domain" description="Methyl-accepting transducer" evidence="11">
    <location>
        <begin position="388"/>
        <end position="624"/>
    </location>
</feature>
<dbReference type="Gene3D" id="3.30.450.20">
    <property type="entry name" value="PAS domain"/>
    <property type="match status" value="1"/>
</dbReference>
<evidence type="ECO:0000313" key="12">
    <source>
        <dbReference type="EMBL" id="TGN08062.1"/>
    </source>
</evidence>
<evidence type="ECO:0000256" key="2">
    <source>
        <dbReference type="ARBA" id="ARBA00022475"/>
    </source>
</evidence>
<dbReference type="SMART" id="SM00283">
    <property type="entry name" value="MA"/>
    <property type="match status" value="1"/>
</dbReference>
<evidence type="ECO:0000259" key="11">
    <source>
        <dbReference type="PROSITE" id="PS50111"/>
    </source>
</evidence>
<dbReference type="SUPFAM" id="SSF58104">
    <property type="entry name" value="Methyl-accepting chemotaxis protein (MCP) signaling domain"/>
    <property type="match status" value="1"/>
</dbReference>
<dbReference type="PANTHER" id="PTHR32089">
    <property type="entry name" value="METHYL-ACCEPTING CHEMOTAXIS PROTEIN MCPB"/>
    <property type="match status" value="1"/>
</dbReference>
<keyword evidence="6 10" id="KW-0472">Membrane</keyword>
<evidence type="ECO:0000256" key="4">
    <source>
        <dbReference type="ARBA" id="ARBA00022692"/>
    </source>
</evidence>
<evidence type="ECO:0000256" key="8">
    <source>
        <dbReference type="PROSITE-ProRule" id="PRU00284"/>
    </source>
</evidence>
<dbReference type="Proteomes" id="UP000298264">
    <property type="component" value="Unassembled WGS sequence"/>
</dbReference>
<dbReference type="EMBL" id="RQHV01000061">
    <property type="protein sequence ID" value="TGN08062.1"/>
    <property type="molecule type" value="Genomic_DNA"/>
</dbReference>
<feature type="compositionally biased region" description="Polar residues" evidence="9">
    <location>
        <begin position="410"/>
        <end position="424"/>
    </location>
</feature>
<feature type="compositionally biased region" description="Basic and acidic residues" evidence="9">
    <location>
        <begin position="443"/>
        <end position="456"/>
    </location>
</feature>
<comment type="caution">
    <text evidence="12">The sequence shown here is derived from an EMBL/GenBank/DDBJ whole genome shotgun (WGS) entry which is preliminary data.</text>
</comment>
<reference evidence="12" key="1">
    <citation type="journal article" date="2019" name="PLoS Negl. Trop. Dis.">
        <title>Revisiting the worldwide diversity of Leptospira species in the environment.</title>
        <authorList>
            <person name="Vincent A.T."/>
            <person name="Schiettekatte O."/>
            <person name="Bourhy P."/>
            <person name="Veyrier F.J."/>
            <person name="Picardeau M."/>
        </authorList>
    </citation>
    <scope>NUCLEOTIDE SEQUENCE [LARGE SCALE GENOMIC DNA]</scope>
    <source>
        <strain evidence="12">201400974</strain>
    </source>
</reference>
<evidence type="ECO:0000256" key="3">
    <source>
        <dbReference type="ARBA" id="ARBA00022500"/>
    </source>
</evidence>
<gene>
    <name evidence="12" type="ORF">EHS11_14085</name>
</gene>
<keyword evidence="4 10" id="KW-0812">Transmembrane</keyword>
<evidence type="ECO:0000256" key="10">
    <source>
        <dbReference type="SAM" id="Phobius"/>
    </source>
</evidence>
<dbReference type="Pfam" id="PF02743">
    <property type="entry name" value="dCache_1"/>
    <property type="match status" value="1"/>
</dbReference>
<dbReference type="InterPro" id="IPR004089">
    <property type="entry name" value="MCPsignal_dom"/>
</dbReference>
<evidence type="ECO:0000256" key="9">
    <source>
        <dbReference type="SAM" id="MobiDB-lite"/>
    </source>
</evidence>
<comment type="subcellular location">
    <subcellularLocation>
        <location evidence="1">Cell membrane</location>
        <topology evidence="1">Multi-pass membrane protein</topology>
    </subcellularLocation>
</comment>
<evidence type="ECO:0000256" key="1">
    <source>
        <dbReference type="ARBA" id="ARBA00004651"/>
    </source>
</evidence>
<dbReference type="GO" id="GO:0006935">
    <property type="term" value="P:chemotaxis"/>
    <property type="evidence" value="ECO:0007669"/>
    <property type="project" value="UniProtKB-KW"/>
</dbReference>
<dbReference type="Pfam" id="PF00015">
    <property type="entry name" value="MCPsignal"/>
    <property type="match status" value="1"/>
</dbReference>
<feature type="transmembrane region" description="Helical" evidence="10">
    <location>
        <begin position="21"/>
        <end position="43"/>
    </location>
</feature>
<name>A0A4R9LKK1_9LEPT</name>
<keyword evidence="7 8" id="KW-0807">Transducer</keyword>
<dbReference type="InterPro" id="IPR033479">
    <property type="entry name" value="dCache_1"/>
</dbReference>
<dbReference type="PANTHER" id="PTHR32089:SF112">
    <property type="entry name" value="LYSOZYME-LIKE PROTEIN-RELATED"/>
    <property type="match status" value="1"/>
</dbReference>
<keyword evidence="13" id="KW-1185">Reference proteome</keyword>
<evidence type="ECO:0000256" key="7">
    <source>
        <dbReference type="ARBA" id="ARBA00023224"/>
    </source>
</evidence>
<dbReference type="GO" id="GO:0007165">
    <property type="term" value="P:signal transduction"/>
    <property type="evidence" value="ECO:0007669"/>
    <property type="project" value="UniProtKB-KW"/>
</dbReference>
<dbReference type="Gene3D" id="1.10.287.950">
    <property type="entry name" value="Methyl-accepting chemotaxis protein"/>
    <property type="match status" value="1"/>
</dbReference>
<dbReference type="AlphaFoldDB" id="A0A4R9LKK1"/>
<dbReference type="PROSITE" id="PS50111">
    <property type="entry name" value="CHEMOTAXIS_TRANSDUC_2"/>
    <property type="match status" value="1"/>
</dbReference>
<sequence length="663" mass="73884">MSMDGNLLMKRMQGLSLKIRLLIFSIGSVVLVSVSLSFMYLYIAKNAIVENFELQMNSIREAKKLQIETYFKNKRSDLTAFDGSLDIIIAYNEFKAAYQTLRAQSSRAGAEAYLQEKYIFQNPNPIGKKDQLEDALDGSEYSKVHKKFQPFFRSYIKQKYFYDLFIVDNDGTLLYTVFKENDYATNLLDGKYKDTNIGTLFRKARTSHDPGEVLYVDFENYAPSNGDPASFIAMPIVINGRTEAVLMAQMPIDEINESMKDSFLGQNGAVYLVGKDKLFRTYDYRYPNEEFILRKRNDSPVIDLAFSDQIGVKQELNYRGEEVFTSYMPIEIMGTKYALISEYEADAALVLLREIKVKILSAFLILIGVIVVITFFVSRAISNPIVQAVTILSSSTREIAATIEQQEKTAQMQSASVNQTSTTMAELGSSAKHTAEQSQTVSEKSRDAQESAKDGTHKITEMVHSMEDLKDKVLVISDQILQLSEKNNQIGNIIGLVSDIANQTNMLALNAAVEAARAGEYGKGFAVVAGEIRKLADESKRSAEKIQDILSEIKKATDSTVMAAEEGNKKVDRSATLGQEVVRAFDGVYQSINGVFTSTEQITLNVKQQSIAINEVVQAMTSLNRGSQETSTGITQTKQGIQQMKEATLSLKHTVDGNKTTVI</sequence>
<evidence type="ECO:0000256" key="5">
    <source>
        <dbReference type="ARBA" id="ARBA00022989"/>
    </source>
</evidence>
<proteinExistence type="predicted"/>
<evidence type="ECO:0000256" key="6">
    <source>
        <dbReference type="ARBA" id="ARBA00023136"/>
    </source>
</evidence>